<comment type="caution">
    <text evidence="1">The sequence shown here is derived from an EMBL/GenBank/DDBJ whole genome shotgun (WGS) entry which is preliminary data.</text>
</comment>
<evidence type="ECO:0000313" key="1">
    <source>
        <dbReference type="EMBL" id="MDQ0437022.1"/>
    </source>
</evidence>
<organism evidence="1 2">
    <name type="scientific">Kaistia dalseonensis</name>
    <dbReference type="NCBI Taxonomy" id="410840"/>
    <lineage>
        <taxon>Bacteria</taxon>
        <taxon>Pseudomonadati</taxon>
        <taxon>Pseudomonadota</taxon>
        <taxon>Alphaproteobacteria</taxon>
        <taxon>Hyphomicrobiales</taxon>
        <taxon>Kaistiaceae</taxon>
        <taxon>Kaistia</taxon>
    </lineage>
</organism>
<keyword evidence="2" id="KW-1185">Reference proteome</keyword>
<accession>A0ABU0H4R6</accession>
<dbReference type="RefSeq" id="WP_266347960.1">
    <property type="nucleotide sequence ID" value="NZ_JAPKNG010000002.1"/>
</dbReference>
<reference evidence="1 2" key="1">
    <citation type="submission" date="2023-07" db="EMBL/GenBank/DDBJ databases">
        <title>Genomic Encyclopedia of Type Strains, Phase IV (KMG-IV): sequencing the most valuable type-strain genomes for metagenomic binning, comparative biology and taxonomic classification.</title>
        <authorList>
            <person name="Goeker M."/>
        </authorList>
    </citation>
    <scope>NUCLEOTIDE SEQUENCE [LARGE SCALE GENOMIC DNA]</scope>
    <source>
        <strain evidence="1 2">B6-8</strain>
    </source>
</reference>
<gene>
    <name evidence="1" type="ORF">QO014_001407</name>
</gene>
<dbReference type="Proteomes" id="UP001241603">
    <property type="component" value="Unassembled WGS sequence"/>
</dbReference>
<proteinExistence type="predicted"/>
<sequence>MIDPHVAELSIAIEAAARLARDGDELAASICRAYPHEPIPVLRRALYYAVTDPDRRDDAVTMKMFDAAFAIMAATNLHAA</sequence>
<dbReference type="EMBL" id="JAUSVO010000002">
    <property type="protein sequence ID" value="MDQ0437022.1"/>
    <property type="molecule type" value="Genomic_DNA"/>
</dbReference>
<protein>
    <submittedName>
        <fullName evidence="1">Uncharacterized protein</fullName>
    </submittedName>
</protein>
<name>A0ABU0H4R6_9HYPH</name>
<evidence type="ECO:0000313" key="2">
    <source>
        <dbReference type="Proteomes" id="UP001241603"/>
    </source>
</evidence>